<dbReference type="EMBL" id="JBHMAJ010000006">
    <property type="protein sequence ID" value="MFB9824251.1"/>
    <property type="molecule type" value="Genomic_DNA"/>
</dbReference>
<keyword evidence="1" id="KW-0547">Nucleotide-binding</keyword>
<dbReference type="Proteomes" id="UP001589595">
    <property type="component" value="Unassembled WGS sequence"/>
</dbReference>
<gene>
    <name evidence="6" type="ORF">ACFFOL_08745</name>
</gene>
<dbReference type="SUPFAM" id="SSF52540">
    <property type="entry name" value="P-loop containing nucleoside triphosphate hydrolases"/>
    <property type="match status" value="1"/>
</dbReference>
<organism evidence="6 7">
    <name type="scientific">Halobaculum roseum</name>
    <dbReference type="NCBI Taxonomy" id="2175149"/>
    <lineage>
        <taxon>Archaea</taxon>
        <taxon>Methanobacteriati</taxon>
        <taxon>Methanobacteriota</taxon>
        <taxon>Stenosarchaea group</taxon>
        <taxon>Halobacteria</taxon>
        <taxon>Halobacteriales</taxon>
        <taxon>Haloferacaceae</taxon>
        <taxon>Halobaculum</taxon>
    </lineage>
</organism>
<evidence type="ECO:0000313" key="7">
    <source>
        <dbReference type="Proteomes" id="UP001589595"/>
    </source>
</evidence>
<keyword evidence="3" id="KW-0347">Helicase</keyword>
<dbReference type="Pfam" id="PF00580">
    <property type="entry name" value="UvrD-helicase"/>
    <property type="match status" value="1"/>
</dbReference>
<accession>A0ABD5MK85</accession>
<evidence type="ECO:0000256" key="2">
    <source>
        <dbReference type="ARBA" id="ARBA00022801"/>
    </source>
</evidence>
<dbReference type="Gene3D" id="3.40.50.300">
    <property type="entry name" value="P-loop containing nucleotide triphosphate hydrolases"/>
    <property type="match status" value="1"/>
</dbReference>
<name>A0ABD5MK85_9EURY</name>
<evidence type="ECO:0000313" key="6">
    <source>
        <dbReference type="EMBL" id="MFB9824251.1"/>
    </source>
</evidence>
<dbReference type="InterPro" id="IPR027417">
    <property type="entry name" value="P-loop_NTPase"/>
</dbReference>
<reference evidence="6" key="1">
    <citation type="submission" date="2024-09" db="EMBL/GenBank/DDBJ databases">
        <authorList>
            <person name="Sun Q."/>
        </authorList>
    </citation>
    <scope>NUCLEOTIDE SEQUENCE [LARGE SCALE GENOMIC DNA]</scope>
    <source>
        <strain evidence="6">JCM 31273</strain>
    </source>
</reference>
<protein>
    <submittedName>
        <fullName evidence="6">UvrD-helicase domain-containing protein</fullName>
    </submittedName>
</protein>
<feature type="domain" description="UvrD-like helicase ATP-binding" evidence="5">
    <location>
        <begin position="2"/>
        <end position="64"/>
    </location>
</feature>
<dbReference type="RefSeq" id="WP_225935210.1">
    <property type="nucleotide sequence ID" value="NZ_CP082286.1"/>
</dbReference>
<sequence>MARYRGRIDSLIIDEVQNVAEMQHAALAKLITSECHVLTAGDIRQSIYGFREAYPSIFERAAEDGR</sequence>
<evidence type="ECO:0000256" key="1">
    <source>
        <dbReference type="ARBA" id="ARBA00022741"/>
    </source>
</evidence>
<evidence type="ECO:0000259" key="5">
    <source>
        <dbReference type="Pfam" id="PF00580"/>
    </source>
</evidence>
<evidence type="ECO:0000256" key="4">
    <source>
        <dbReference type="ARBA" id="ARBA00022840"/>
    </source>
</evidence>
<dbReference type="GO" id="GO:0005524">
    <property type="term" value="F:ATP binding"/>
    <property type="evidence" value="ECO:0007669"/>
    <property type="project" value="UniProtKB-KW"/>
</dbReference>
<dbReference type="InterPro" id="IPR014016">
    <property type="entry name" value="UvrD-like_ATP-bd"/>
</dbReference>
<evidence type="ECO:0000256" key="3">
    <source>
        <dbReference type="ARBA" id="ARBA00022806"/>
    </source>
</evidence>
<dbReference type="GO" id="GO:0004386">
    <property type="term" value="F:helicase activity"/>
    <property type="evidence" value="ECO:0007669"/>
    <property type="project" value="UniProtKB-KW"/>
</dbReference>
<keyword evidence="7" id="KW-1185">Reference proteome</keyword>
<proteinExistence type="predicted"/>
<comment type="caution">
    <text evidence="6">The sequence shown here is derived from an EMBL/GenBank/DDBJ whole genome shotgun (WGS) entry which is preliminary data.</text>
</comment>
<keyword evidence="4" id="KW-0067">ATP-binding</keyword>
<dbReference type="AlphaFoldDB" id="A0ABD5MK85"/>
<dbReference type="GeneID" id="300986646"/>
<keyword evidence="2" id="KW-0378">Hydrolase</keyword>
<dbReference type="GO" id="GO:0016787">
    <property type="term" value="F:hydrolase activity"/>
    <property type="evidence" value="ECO:0007669"/>
    <property type="project" value="UniProtKB-KW"/>
</dbReference>